<evidence type="ECO:0000256" key="3">
    <source>
        <dbReference type="ARBA" id="ARBA00022833"/>
    </source>
</evidence>
<dbReference type="InterPro" id="IPR027370">
    <property type="entry name" value="Znf-RING_euk"/>
</dbReference>
<evidence type="ECO:0000313" key="9">
    <source>
        <dbReference type="Ensembl" id="ENSCCRP00000152946.1"/>
    </source>
</evidence>
<dbReference type="InterPro" id="IPR058030">
    <property type="entry name" value="TRIM8/14/16/25/29/45/65_CC"/>
</dbReference>
<evidence type="ECO:0000259" key="8">
    <source>
        <dbReference type="PROSITE" id="PS50196"/>
    </source>
</evidence>
<keyword evidence="2 4" id="KW-0863">Zinc-finger</keyword>
<dbReference type="Pfam" id="PF00643">
    <property type="entry name" value="zf-B_box"/>
    <property type="match status" value="1"/>
</dbReference>
<feature type="compositionally biased region" description="Acidic residues" evidence="5">
    <location>
        <begin position="382"/>
        <end position="410"/>
    </location>
</feature>
<dbReference type="InterPro" id="IPR000156">
    <property type="entry name" value="Ran_bind_dom"/>
</dbReference>
<keyword evidence="10" id="KW-1185">Reference proteome</keyword>
<evidence type="ECO:0000256" key="1">
    <source>
        <dbReference type="ARBA" id="ARBA00022723"/>
    </source>
</evidence>
<dbReference type="InterPro" id="IPR011993">
    <property type="entry name" value="PH-like_dom_sf"/>
</dbReference>
<feature type="region of interest" description="Disordered" evidence="5">
    <location>
        <begin position="359"/>
        <end position="421"/>
    </location>
</feature>
<dbReference type="SUPFAM" id="SSF57850">
    <property type="entry name" value="RING/U-box"/>
    <property type="match status" value="1"/>
</dbReference>
<dbReference type="InterPro" id="IPR051051">
    <property type="entry name" value="E3_ubiq-ligase_TRIM/RNF"/>
</dbReference>
<dbReference type="PROSITE" id="PS00518">
    <property type="entry name" value="ZF_RING_1"/>
    <property type="match status" value="1"/>
</dbReference>
<dbReference type="SUPFAM" id="SSF57845">
    <property type="entry name" value="B-box zinc-binding domain"/>
    <property type="match status" value="1"/>
</dbReference>
<evidence type="ECO:0000259" key="6">
    <source>
        <dbReference type="PROSITE" id="PS50089"/>
    </source>
</evidence>
<dbReference type="Gene3D" id="3.30.160.60">
    <property type="entry name" value="Classic Zinc Finger"/>
    <property type="match status" value="1"/>
</dbReference>
<dbReference type="CDD" id="cd16543">
    <property type="entry name" value="RING-HC_TRIM77_C-IV"/>
    <property type="match status" value="1"/>
</dbReference>
<dbReference type="AlphaFoldDB" id="A0A9J8BEL2"/>
<dbReference type="Pfam" id="PF00638">
    <property type="entry name" value="Ran_BP1"/>
    <property type="match status" value="1"/>
</dbReference>
<dbReference type="SMART" id="SM00336">
    <property type="entry name" value="BBOX"/>
    <property type="match status" value="1"/>
</dbReference>
<evidence type="ECO:0000256" key="5">
    <source>
        <dbReference type="SAM" id="MobiDB-lite"/>
    </source>
</evidence>
<dbReference type="PANTHER" id="PTHR25465">
    <property type="entry name" value="B-BOX DOMAIN CONTAINING"/>
    <property type="match status" value="1"/>
</dbReference>
<dbReference type="PROSITE" id="PS50196">
    <property type="entry name" value="RANBD1"/>
    <property type="match status" value="1"/>
</dbReference>
<organism evidence="9 10">
    <name type="scientific">Cyprinus carpio carpio</name>
    <dbReference type="NCBI Taxonomy" id="630221"/>
    <lineage>
        <taxon>Eukaryota</taxon>
        <taxon>Metazoa</taxon>
        <taxon>Chordata</taxon>
        <taxon>Craniata</taxon>
        <taxon>Vertebrata</taxon>
        <taxon>Euteleostomi</taxon>
        <taxon>Actinopterygii</taxon>
        <taxon>Neopterygii</taxon>
        <taxon>Teleostei</taxon>
        <taxon>Ostariophysi</taxon>
        <taxon>Cypriniformes</taxon>
        <taxon>Cyprinidae</taxon>
        <taxon>Cyprininae</taxon>
        <taxon>Cyprinus</taxon>
    </lineage>
</organism>
<sequence>MAAAALHDRESLSCSVCLDVFRNPVTIPCGHSFCKDCITCLWDKDVRRCPQCKQSFPNKPALTDWLQMKEEEDEEDAEAHEVSCDSCTSRRTRAVQSCLTCVSSFCRAHLEKHNELFRWRKHPLTEATDLQSKTCSLHGRLMDVFCRTDQKCVCLLCALHEHKNHHSVSASEERADRQRKLMETREKFLQNVRDREKDFQELKQAEESVTCSAQTAVSESERIFSEVLCSVQKTSVCVTELIAERQREELSHIEGLQEKVQQKISDLRLKMSELDPFLTTEDHIHFLQNYPSDCEESTSEESEDLSNISENPKAFFCNVELLLSKLQERLMHVTKETAIKIKSGDEDFEGAVRSRKGKLYPDAVDGHDAGAATETLNHKEDENNDDDDDEDDEDDDYEDEDDDDDDDDDEAVNHVELPSVEENEEEILFSEWTKLFLWDCDVNKWKSCGAGDIKVLFHPVKKRYRVFMCQEGDRKVLVNHCITRTTHSKPVSTNANALSWTAEDYSDGDALVKQFAGKFKTRDLADSFTKALTNCQ</sequence>
<evidence type="ECO:0000256" key="4">
    <source>
        <dbReference type="PROSITE-ProRule" id="PRU00024"/>
    </source>
</evidence>
<dbReference type="SMART" id="SM00160">
    <property type="entry name" value="RanBD"/>
    <property type="match status" value="1"/>
</dbReference>
<reference evidence="9" key="2">
    <citation type="submission" date="2025-09" db="UniProtKB">
        <authorList>
            <consortium name="Ensembl"/>
        </authorList>
    </citation>
    <scope>IDENTIFICATION</scope>
</reference>
<dbReference type="Gene3D" id="2.30.29.30">
    <property type="entry name" value="Pleckstrin-homology domain (PH domain)/Phosphotyrosine-binding domain (PTB)"/>
    <property type="match status" value="1"/>
</dbReference>
<dbReference type="Gene3D" id="4.10.830.40">
    <property type="match status" value="1"/>
</dbReference>
<dbReference type="GO" id="GO:0008270">
    <property type="term" value="F:zinc ion binding"/>
    <property type="evidence" value="ECO:0007669"/>
    <property type="project" value="UniProtKB-KW"/>
</dbReference>
<dbReference type="PROSITE" id="PS50119">
    <property type="entry name" value="ZF_BBOX"/>
    <property type="match status" value="1"/>
</dbReference>
<dbReference type="InterPro" id="IPR001841">
    <property type="entry name" value="Znf_RING"/>
</dbReference>
<dbReference type="PROSITE" id="PS50089">
    <property type="entry name" value="ZF_RING_2"/>
    <property type="match status" value="1"/>
</dbReference>
<reference evidence="9" key="1">
    <citation type="submission" date="2025-08" db="UniProtKB">
        <authorList>
            <consortium name="Ensembl"/>
        </authorList>
    </citation>
    <scope>IDENTIFICATION</scope>
</reference>
<keyword evidence="1" id="KW-0479">Metal-binding</keyword>
<dbReference type="Proteomes" id="UP001108240">
    <property type="component" value="Unplaced"/>
</dbReference>
<name>A0A9J8BEL2_CYPCA</name>
<dbReference type="InterPro" id="IPR000315">
    <property type="entry name" value="Znf_B-box"/>
</dbReference>
<evidence type="ECO:0000313" key="10">
    <source>
        <dbReference type="Proteomes" id="UP001108240"/>
    </source>
</evidence>
<dbReference type="GeneTree" id="ENSGT01150000286950"/>
<dbReference type="PANTHER" id="PTHR25465:SF80">
    <property type="entry name" value="TRIPARTITE MOTIF-CONTAINING PROTEIN 16-LIKE"/>
    <property type="match status" value="1"/>
</dbReference>
<proteinExistence type="predicted"/>
<dbReference type="InterPro" id="IPR017907">
    <property type="entry name" value="Znf_RING_CS"/>
</dbReference>
<dbReference type="SMART" id="SM00184">
    <property type="entry name" value="RING"/>
    <property type="match status" value="1"/>
</dbReference>
<dbReference type="SUPFAM" id="SSF50729">
    <property type="entry name" value="PH domain-like"/>
    <property type="match status" value="1"/>
</dbReference>
<dbReference type="InterPro" id="IPR013083">
    <property type="entry name" value="Znf_RING/FYVE/PHD"/>
</dbReference>
<dbReference type="CDD" id="cd19769">
    <property type="entry name" value="Bbox2_TRIM16-like"/>
    <property type="match status" value="1"/>
</dbReference>
<keyword evidence="3" id="KW-0862">Zinc</keyword>
<feature type="domain" description="RING-type" evidence="6">
    <location>
        <begin position="14"/>
        <end position="53"/>
    </location>
</feature>
<feature type="domain" description="RanBD1" evidence="8">
    <location>
        <begin position="422"/>
        <end position="536"/>
    </location>
</feature>
<evidence type="ECO:0000259" key="7">
    <source>
        <dbReference type="PROSITE" id="PS50119"/>
    </source>
</evidence>
<dbReference type="Pfam" id="PF13445">
    <property type="entry name" value="zf-RING_UBOX"/>
    <property type="match status" value="1"/>
</dbReference>
<dbReference type="Pfam" id="PF25600">
    <property type="entry name" value="TRIM_CC"/>
    <property type="match status" value="1"/>
</dbReference>
<accession>A0A9J8BEL2</accession>
<evidence type="ECO:0000256" key="2">
    <source>
        <dbReference type="ARBA" id="ARBA00022771"/>
    </source>
</evidence>
<feature type="domain" description="B box-type" evidence="7">
    <location>
        <begin position="130"/>
        <end position="170"/>
    </location>
</feature>
<protein>
    <submittedName>
        <fullName evidence="9">Uncharacterized protein</fullName>
    </submittedName>
</protein>
<dbReference type="Ensembl" id="ENSCCRT00000171350.1">
    <property type="protein sequence ID" value="ENSCCRP00000152946.1"/>
    <property type="gene ID" value="ENSCCRG00000056262.1"/>
</dbReference>
<dbReference type="Gene3D" id="3.30.40.10">
    <property type="entry name" value="Zinc/RING finger domain, C3HC4 (zinc finger)"/>
    <property type="match status" value="1"/>
</dbReference>